<proteinExistence type="predicted"/>
<evidence type="ECO:0000313" key="1">
    <source>
        <dbReference type="EMBL" id="KAI4469990.1"/>
    </source>
</evidence>
<sequence length="587" mass="67171">MLFSKMIYFQQTTPPYVIHRIYMEKLWKRPKELCDNPRKLLVDGHSRKDAIQGHQLGDCWVIAAISNLASYEEVLHFVMPSDQDFDDKYAEYSILGSVLNSLALKSYSVHCDFGNMENGLHGSYEALNRGYCSDAMQDFTGGNMMKMLPMINITLVNKLHGSYEALNRGYCSDAMQDFTGGITEIFRIDEIDTANLHELLRTSHEAGAMLSCSLRHKLAKGIQGQHAYGITSMQYVQKQGSSEKIPLIRLRNPWGVREWKGDWGDRSGLWNSVSEEDKKALGYVKIDEGEFWMAYSDFERNCVRIEICHRSPLPVIANQISNSQRDWKVSFFEGRWIKNCSAGGRLCLQCFPKVPYCQNPQYIITLTEPDKGSDKCTLIVGLLQKFRRQQRHLGIRNLGISFDIYRVIDVCSANEADETDQVTQLFWKLSGDGGTINWFKLKIILQSVLCSEKRDIKFSNEVCKSLLAMLDVDQSGELSLSELQALWKDVQHWKSVFQLYDEDKSGALSSFELRNALNSVGFSVNTKVLNLLMQRFRNEKGELILEDFIAAAVKLKTMINIFKEESDTNTGKATFTLDRWLQFTLYN</sequence>
<gene>
    <name evidence="1" type="ORF">MML48_1g16275</name>
</gene>
<keyword evidence="2" id="KW-1185">Reference proteome</keyword>
<dbReference type="EMBL" id="CM043015">
    <property type="protein sequence ID" value="KAI4469990.1"/>
    <property type="molecule type" value="Genomic_DNA"/>
</dbReference>
<evidence type="ECO:0000313" key="2">
    <source>
        <dbReference type="Proteomes" id="UP001056778"/>
    </source>
</evidence>
<name>A0ACB9TTM1_HOLOL</name>
<organism evidence="1 2">
    <name type="scientific">Holotrichia oblita</name>
    <name type="common">Chafer beetle</name>
    <dbReference type="NCBI Taxonomy" id="644536"/>
    <lineage>
        <taxon>Eukaryota</taxon>
        <taxon>Metazoa</taxon>
        <taxon>Ecdysozoa</taxon>
        <taxon>Arthropoda</taxon>
        <taxon>Hexapoda</taxon>
        <taxon>Insecta</taxon>
        <taxon>Pterygota</taxon>
        <taxon>Neoptera</taxon>
        <taxon>Endopterygota</taxon>
        <taxon>Coleoptera</taxon>
        <taxon>Polyphaga</taxon>
        <taxon>Scarabaeiformia</taxon>
        <taxon>Scarabaeidae</taxon>
        <taxon>Melolonthinae</taxon>
        <taxon>Holotrichia</taxon>
    </lineage>
</organism>
<protein>
    <submittedName>
        <fullName evidence="1">Calpain</fullName>
    </submittedName>
</protein>
<comment type="caution">
    <text evidence="1">The sequence shown here is derived from an EMBL/GenBank/DDBJ whole genome shotgun (WGS) entry which is preliminary data.</text>
</comment>
<reference evidence="1" key="1">
    <citation type="submission" date="2022-04" db="EMBL/GenBank/DDBJ databases">
        <title>Chromosome-scale genome assembly of Holotrichia oblita Faldermann.</title>
        <authorList>
            <person name="Rongchong L."/>
        </authorList>
    </citation>
    <scope>NUCLEOTIDE SEQUENCE</scope>
    <source>
        <strain evidence="1">81SQS9</strain>
    </source>
</reference>
<accession>A0ACB9TTM1</accession>
<dbReference type="Proteomes" id="UP001056778">
    <property type="component" value="Chromosome 1"/>
</dbReference>